<dbReference type="InterPro" id="IPR050288">
    <property type="entry name" value="Cellulose_deg_GH3"/>
</dbReference>
<dbReference type="InterPro" id="IPR013783">
    <property type="entry name" value="Ig-like_fold"/>
</dbReference>
<dbReference type="GO" id="GO:0008422">
    <property type="term" value="F:beta-glucosidase activity"/>
    <property type="evidence" value="ECO:0007669"/>
    <property type="project" value="UniProtKB-EC"/>
</dbReference>
<dbReference type="UniPathway" id="UPA00696"/>
<evidence type="ECO:0000256" key="3">
    <source>
        <dbReference type="ARBA" id="ARBA00005336"/>
    </source>
</evidence>
<evidence type="ECO:0000256" key="8">
    <source>
        <dbReference type="ARBA" id="ARBA00023295"/>
    </source>
</evidence>
<dbReference type="InterPro" id="IPR036962">
    <property type="entry name" value="Glyco_hydro_3_N_sf"/>
</dbReference>
<evidence type="ECO:0000259" key="11">
    <source>
        <dbReference type="PROSITE" id="PS51820"/>
    </source>
</evidence>
<dbReference type="Pfam" id="PF07691">
    <property type="entry name" value="PA14"/>
    <property type="match status" value="1"/>
</dbReference>
<gene>
    <name evidence="12" type="ORF">FHETE_9766</name>
</gene>
<dbReference type="SUPFAM" id="SSF51445">
    <property type="entry name" value="(Trans)glycosidases"/>
    <property type="match status" value="1"/>
</dbReference>
<comment type="pathway">
    <text evidence="2 10">Glycan metabolism; cellulose degradation.</text>
</comment>
<comment type="caution">
    <text evidence="12">The sequence shown here is derived from an EMBL/GenBank/DDBJ whole genome shotgun (WGS) entry which is preliminary data.</text>
</comment>
<comment type="similarity">
    <text evidence="3 10">Belongs to the glycosyl hydrolase 3 family.</text>
</comment>
<dbReference type="PANTHER" id="PTHR42715">
    <property type="entry name" value="BETA-GLUCOSIDASE"/>
    <property type="match status" value="1"/>
</dbReference>
<keyword evidence="7 10" id="KW-0119">Carbohydrate metabolism</keyword>
<dbReference type="Gene3D" id="3.40.50.1700">
    <property type="entry name" value="Glycoside hydrolase family 3 C-terminal domain"/>
    <property type="match status" value="1"/>
</dbReference>
<dbReference type="PROSITE" id="PS00775">
    <property type="entry name" value="GLYCOSYL_HYDROL_F3"/>
    <property type="match status" value="1"/>
</dbReference>
<sequence>MRDSDPWCFMTSYNRLNREYCADSHWLQQEVLREEWGFRGLVVSDWMGTYSTALALNSGMDLEMPGPTRWRGEKLLREIEAGQVTTDILDASVGRVIDLAKKTGRFEDPMEKPEVSEENPDRREFITQLSAEGMVLLKNEDNVLPLSPNATVAVIGHHALNPSIGGGGSAKVLAQHVISPLEGLKAQGVQYRHAPGVPVFGALPHAEPQAISPVQLRWFNGSVVGKNPASQQTIAQAEYMIKEAWPSFLDKDYCTSMSFTLRPTTSGHHIFSVITTGKADVFIDGEKVSHRPQEPILLPESFYFYKAKIERRFTFDMKADQDYKVELQSWATDEDVLSRIGGTMFQGASLRFMEHVDIPGAIRDASAAASSSDVAVVFVGTTNELESEGYDRDTMDLTPDQYDLITAVSASNPRTVVVNLSGSPVTVSPFIDTVSSFVQAWFAGQECGHSIARVLTGQVNPSGRLPMSWPRKNEDNPAYANFPCDDNLDLDYEERLKVGYRHYDDETTPEPQFAFGAGLSYTTFELTDSSKVTSSFGNAQKSDISAQVEVEVTNTGDRDGKQVVQLYVSLPPCDGNPRPVKELKAYKKVFVAVGQIEKAAFILDKYAFSYFDTQANKWKVPQGEFLLHLCFDAAKTQQTLRLENPKAQYWSGV</sequence>
<dbReference type="InterPro" id="IPR001764">
    <property type="entry name" value="Glyco_hydro_3_N"/>
</dbReference>
<keyword evidence="9 10" id="KW-0624">Polysaccharide degradation</keyword>
<evidence type="ECO:0000256" key="1">
    <source>
        <dbReference type="ARBA" id="ARBA00000448"/>
    </source>
</evidence>
<evidence type="ECO:0000256" key="7">
    <source>
        <dbReference type="ARBA" id="ARBA00023277"/>
    </source>
</evidence>
<dbReference type="SMART" id="SM01217">
    <property type="entry name" value="Fn3_like"/>
    <property type="match status" value="1"/>
</dbReference>
<dbReference type="InterPro" id="IPR026891">
    <property type="entry name" value="Fn3-like"/>
</dbReference>
<dbReference type="OrthoDB" id="47059at2759"/>
<accession>A0A8H5SX45</accession>
<proteinExistence type="inferred from homology"/>
<reference evidence="12 13" key="1">
    <citation type="submission" date="2020-05" db="EMBL/GenBank/DDBJ databases">
        <title>Identification and distribution of gene clusters putatively required for synthesis of sphingolipid metabolism inhibitors in phylogenetically diverse species of the filamentous fungus Fusarium.</title>
        <authorList>
            <person name="Kim H.-S."/>
            <person name="Busman M."/>
            <person name="Brown D.W."/>
            <person name="Divon H."/>
            <person name="Uhlig S."/>
            <person name="Proctor R.H."/>
        </authorList>
    </citation>
    <scope>NUCLEOTIDE SEQUENCE [LARGE SCALE GENOMIC DNA]</scope>
    <source>
        <strain evidence="12 13">NRRL 20693</strain>
    </source>
</reference>
<keyword evidence="6" id="KW-0325">Glycoprotein</keyword>
<name>A0A8H5SX45_FUSHE</name>
<dbReference type="EC" id="3.2.1.21" evidence="4 10"/>
<dbReference type="Gene3D" id="2.60.40.10">
    <property type="entry name" value="Immunoglobulins"/>
    <property type="match status" value="1"/>
</dbReference>
<dbReference type="InterPro" id="IPR037524">
    <property type="entry name" value="PA14/GLEYA"/>
</dbReference>
<evidence type="ECO:0000313" key="12">
    <source>
        <dbReference type="EMBL" id="KAF5658701.1"/>
    </source>
</evidence>
<dbReference type="Pfam" id="PF14310">
    <property type="entry name" value="Fn3-like"/>
    <property type="match status" value="1"/>
</dbReference>
<dbReference type="Gene3D" id="2.60.120.260">
    <property type="entry name" value="Galactose-binding domain-like"/>
    <property type="match status" value="1"/>
</dbReference>
<dbReference type="InterPro" id="IPR036881">
    <property type="entry name" value="Glyco_hydro_3_C_sf"/>
</dbReference>
<dbReference type="GO" id="GO:0030245">
    <property type="term" value="P:cellulose catabolic process"/>
    <property type="evidence" value="ECO:0007669"/>
    <property type="project" value="UniProtKB-UniPathway"/>
</dbReference>
<dbReference type="PROSITE" id="PS51820">
    <property type="entry name" value="PA14"/>
    <property type="match status" value="1"/>
</dbReference>
<dbReference type="Pfam" id="PF00933">
    <property type="entry name" value="Glyco_hydro_3"/>
    <property type="match status" value="1"/>
</dbReference>
<evidence type="ECO:0000256" key="4">
    <source>
        <dbReference type="ARBA" id="ARBA00012744"/>
    </source>
</evidence>
<dbReference type="Proteomes" id="UP000567885">
    <property type="component" value="Unassembled WGS sequence"/>
</dbReference>
<evidence type="ECO:0000313" key="13">
    <source>
        <dbReference type="Proteomes" id="UP000567885"/>
    </source>
</evidence>
<dbReference type="PANTHER" id="PTHR42715:SF10">
    <property type="entry name" value="BETA-GLUCOSIDASE"/>
    <property type="match status" value="1"/>
</dbReference>
<evidence type="ECO:0000256" key="6">
    <source>
        <dbReference type="ARBA" id="ARBA00023180"/>
    </source>
</evidence>
<evidence type="ECO:0000256" key="9">
    <source>
        <dbReference type="ARBA" id="ARBA00023326"/>
    </source>
</evidence>
<comment type="catalytic activity">
    <reaction evidence="1 10">
        <text>Hydrolysis of terminal, non-reducing beta-D-glucosyl residues with release of beta-D-glucose.</text>
        <dbReference type="EC" id="3.2.1.21"/>
    </reaction>
</comment>
<protein>
    <recommendedName>
        <fullName evidence="4 10">beta-glucosidase</fullName>
        <ecNumber evidence="4 10">3.2.1.21</ecNumber>
    </recommendedName>
</protein>
<evidence type="ECO:0000256" key="10">
    <source>
        <dbReference type="RuleBase" id="RU361161"/>
    </source>
</evidence>
<dbReference type="Gene3D" id="3.20.20.300">
    <property type="entry name" value="Glycoside hydrolase, family 3, N-terminal domain"/>
    <property type="match status" value="1"/>
</dbReference>
<dbReference type="AlphaFoldDB" id="A0A8H5SX45"/>
<dbReference type="InterPro" id="IPR017853">
    <property type="entry name" value="GH"/>
</dbReference>
<evidence type="ECO:0000256" key="2">
    <source>
        <dbReference type="ARBA" id="ARBA00004987"/>
    </source>
</evidence>
<feature type="domain" description="PA14" evidence="11">
    <location>
        <begin position="209"/>
        <end position="366"/>
    </location>
</feature>
<keyword evidence="8 10" id="KW-0326">Glycosidase</keyword>
<keyword evidence="5 10" id="KW-0378">Hydrolase</keyword>
<organism evidence="12 13">
    <name type="scientific">Fusarium heterosporum</name>
    <dbReference type="NCBI Taxonomy" id="42747"/>
    <lineage>
        <taxon>Eukaryota</taxon>
        <taxon>Fungi</taxon>
        <taxon>Dikarya</taxon>
        <taxon>Ascomycota</taxon>
        <taxon>Pezizomycotina</taxon>
        <taxon>Sordariomycetes</taxon>
        <taxon>Hypocreomycetidae</taxon>
        <taxon>Hypocreales</taxon>
        <taxon>Nectriaceae</taxon>
        <taxon>Fusarium</taxon>
        <taxon>Fusarium heterosporum species complex</taxon>
    </lineage>
</organism>
<dbReference type="InterPro" id="IPR011658">
    <property type="entry name" value="PA14_dom"/>
</dbReference>
<evidence type="ECO:0000256" key="5">
    <source>
        <dbReference type="ARBA" id="ARBA00022801"/>
    </source>
</evidence>
<dbReference type="InterPro" id="IPR019800">
    <property type="entry name" value="Glyco_hydro_3_AS"/>
</dbReference>
<dbReference type="InterPro" id="IPR002772">
    <property type="entry name" value="Glyco_hydro_3_C"/>
</dbReference>
<dbReference type="Pfam" id="PF01915">
    <property type="entry name" value="Glyco_hydro_3_C"/>
    <property type="match status" value="1"/>
</dbReference>
<keyword evidence="13" id="KW-1185">Reference proteome</keyword>
<dbReference type="SUPFAM" id="SSF52279">
    <property type="entry name" value="Beta-D-glucan exohydrolase, C-terminal domain"/>
    <property type="match status" value="1"/>
</dbReference>
<dbReference type="EMBL" id="JAAGWQ010000232">
    <property type="protein sequence ID" value="KAF5658701.1"/>
    <property type="molecule type" value="Genomic_DNA"/>
</dbReference>